<reference evidence="6" key="1">
    <citation type="submission" date="2016-10" db="EMBL/GenBank/DDBJ databases">
        <authorList>
            <person name="Varghese N."/>
            <person name="Submissions S."/>
        </authorList>
    </citation>
    <scope>NUCLEOTIDE SEQUENCE [LARGE SCALE GENOMIC DNA]</scope>
    <source>
        <strain evidence="6">CGMCC 1.10370</strain>
    </source>
</reference>
<dbReference type="GO" id="GO:0003700">
    <property type="term" value="F:DNA-binding transcription factor activity"/>
    <property type="evidence" value="ECO:0007669"/>
    <property type="project" value="InterPro"/>
</dbReference>
<dbReference type="AlphaFoldDB" id="A0A1I1WMX4"/>
<dbReference type="SUPFAM" id="SSF46689">
    <property type="entry name" value="Homeodomain-like"/>
    <property type="match status" value="2"/>
</dbReference>
<dbReference type="Pfam" id="PF12833">
    <property type="entry name" value="HTH_18"/>
    <property type="match status" value="1"/>
</dbReference>
<keyword evidence="6" id="KW-1185">Reference proteome</keyword>
<proteinExistence type="predicted"/>
<evidence type="ECO:0000256" key="3">
    <source>
        <dbReference type="ARBA" id="ARBA00023163"/>
    </source>
</evidence>
<dbReference type="SUPFAM" id="SSF51182">
    <property type="entry name" value="RmlC-like cupins"/>
    <property type="match status" value="1"/>
</dbReference>
<dbReference type="GO" id="GO:0043565">
    <property type="term" value="F:sequence-specific DNA binding"/>
    <property type="evidence" value="ECO:0007669"/>
    <property type="project" value="InterPro"/>
</dbReference>
<dbReference type="InterPro" id="IPR003313">
    <property type="entry name" value="AraC-bd"/>
</dbReference>
<name>A0A1I1WMX4_9FLAO</name>
<dbReference type="PANTHER" id="PTHR43280:SF27">
    <property type="entry name" value="TRANSCRIPTIONAL REGULATOR MTLR"/>
    <property type="match status" value="1"/>
</dbReference>
<evidence type="ECO:0000256" key="1">
    <source>
        <dbReference type="ARBA" id="ARBA00023015"/>
    </source>
</evidence>
<dbReference type="Gene3D" id="1.10.10.60">
    <property type="entry name" value="Homeodomain-like"/>
    <property type="match status" value="2"/>
</dbReference>
<evidence type="ECO:0000259" key="4">
    <source>
        <dbReference type="PROSITE" id="PS01124"/>
    </source>
</evidence>
<dbReference type="EMBL" id="FOMH01000016">
    <property type="protein sequence ID" value="SFD96574.1"/>
    <property type="molecule type" value="Genomic_DNA"/>
</dbReference>
<dbReference type="InterPro" id="IPR018060">
    <property type="entry name" value="HTH_AraC"/>
</dbReference>
<evidence type="ECO:0000313" key="6">
    <source>
        <dbReference type="Proteomes" id="UP000199672"/>
    </source>
</evidence>
<dbReference type="SMART" id="SM00342">
    <property type="entry name" value="HTH_ARAC"/>
    <property type="match status" value="1"/>
</dbReference>
<sequence>MKVFPFKIPKSSEEAFIYQEDCETIFYDKYHQHEEIQISYIKKGEGKILVGDMITEYQKGDIIILGSNLPHVFKSDISESKGMSIMLTVFFTENGFGKDFFNLPELNAVEPFFTAIKNGIQIRDAKPSIIRKFKKFKEADKYDRFILLMSMLKAFSQSDKKHLSNYVFNKPFTDAEGKRMQMVFDFVMTHYQKNITLDEIAQIANMTKNAFCKYFKTRTKKTFFQFLIEIRIEHAAKLLIKNKELSIIEISELSGFNNISNFNRKFKEIKKKTPFEFKSSLIKT</sequence>
<dbReference type="STRING" id="739143.SAMN05216297_11657"/>
<dbReference type="Proteomes" id="UP000199672">
    <property type="component" value="Unassembled WGS sequence"/>
</dbReference>
<evidence type="ECO:0000256" key="2">
    <source>
        <dbReference type="ARBA" id="ARBA00023125"/>
    </source>
</evidence>
<keyword evidence="1" id="KW-0805">Transcription regulation</keyword>
<dbReference type="InterPro" id="IPR011051">
    <property type="entry name" value="RmlC_Cupin_sf"/>
</dbReference>
<dbReference type="OrthoDB" id="1410704at2"/>
<dbReference type="PANTHER" id="PTHR43280">
    <property type="entry name" value="ARAC-FAMILY TRANSCRIPTIONAL REGULATOR"/>
    <property type="match status" value="1"/>
</dbReference>
<organism evidence="5 6">
    <name type="scientific">Flavobacterium phragmitis</name>
    <dbReference type="NCBI Taxonomy" id="739143"/>
    <lineage>
        <taxon>Bacteria</taxon>
        <taxon>Pseudomonadati</taxon>
        <taxon>Bacteroidota</taxon>
        <taxon>Flavobacteriia</taxon>
        <taxon>Flavobacteriales</taxon>
        <taxon>Flavobacteriaceae</taxon>
        <taxon>Flavobacterium</taxon>
    </lineage>
</organism>
<dbReference type="PROSITE" id="PS01124">
    <property type="entry name" value="HTH_ARAC_FAMILY_2"/>
    <property type="match status" value="1"/>
</dbReference>
<dbReference type="Pfam" id="PF02311">
    <property type="entry name" value="AraC_binding"/>
    <property type="match status" value="1"/>
</dbReference>
<dbReference type="InterPro" id="IPR009057">
    <property type="entry name" value="Homeodomain-like_sf"/>
</dbReference>
<dbReference type="Gene3D" id="2.60.120.10">
    <property type="entry name" value="Jelly Rolls"/>
    <property type="match status" value="1"/>
</dbReference>
<accession>A0A1I1WMX4</accession>
<keyword evidence="3" id="KW-0804">Transcription</keyword>
<dbReference type="PROSITE" id="PS00041">
    <property type="entry name" value="HTH_ARAC_FAMILY_1"/>
    <property type="match status" value="1"/>
</dbReference>
<dbReference type="InterPro" id="IPR014710">
    <property type="entry name" value="RmlC-like_jellyroll"/>
</dbReference>
<feature type="domain" description="HTH araC/xylS-type" evidence="4">
    <location>
        <begin position="181"/>
        <end position="280"/>
    </location>
</feature>
<keyword evidence="2" id="KW-0238">DNA-binding</keyword>
<evidence type="ECO:0000313" key="5">
    <source>
        <dbReference type="EMBL" id="SFD96574.1"/>
    </source>
</evidence>
<protein>
    <submittedName>
        <fullName evidence="5">Transcriptional regulator, AraC family</fullName>
    </submittedName>
</protein>
<dbReference type="InterPro" id="IPR018062">
    <property type="entry name" value="HTH_AraC-typ_CS"/>
</dbReference>
<gene>
    <name evidence="5" type="ORF">SAMN05216297_11657</name>
</gene>
<dbReference type="RefSeq" id="WP_091498266.1">
    <property type="nucleotide sequence ID" value="NZ_FOMH01000016.1"/>
</dbReference>